<feature type="non-terminal residue" evidence="1">
    <location>
        <position position="233"/>
    </location>
</feature>
<dbReference type="EMBL" id="UINC01221052">
    <property type="protein sequence ID" value="SVE49228.1"/>
    <property type="molecule type" value="Genomic_DNA"/>
</dbReference>
<dbReference type="GO" id="GO:0000272">
    <property type="term" value="P:polysaccharide catabolic process"/>
    <property type="evidence" value="ECO:0007669"/>
    <property type="project" value="InterPro"/>
</dbReference>
<proteinExistence type="predicted"/>
<reference evidence="1" key="1">
    <citation type="submission" date="2018-05" db="EMBL/GenBank/DDBJ databases">
        <authorList>
            <person name="Lanie J.A."/>
            <person name="Ng W.-L."/>
            <person name="Kazmierczak K.M."/>
            <person name="Andrzejewski T.M."/>
            <person name="Davidsen T.M."/>
            <person name="Wayne K.J."/>
            <person name="Tettelin H."/>
            <person name="Glass J.I."/>
            <person name="Rusch D."/>
            <person name="Podicherti R."/>
            <person name="Tsui H.-C.T."/>
            <person name="Winkler M.E."/>
        </authorList>
    </citation>
    <scope>NUCLEOTIDE SEQUENCE</scope>
</reference>
<dbReference type="GO" id="GO:0004553">
    <property type="term" value="F:hydrolase activity, hydrolyzing O-glycosyl compounds"/>
    <property type="evidence" value="ECO:0007669"/>
    <property type="project" value="InterPro"/>
</dbReference>
<protein>
    <recommendedName>
        <fullName evidence="2">Dockerin domain-containing protein</fullName>
    </recommendedName>
</protein>
<dbReference type="InterPro" id="IPR002105">
    <property type="entry name" value="Dockerin_1_rpt"/>
</dbReference>
<sequence>DDITDEDACQVANGFWIPFADNGYDNDSGIEPGDAVESGGDEDECYCLAEESEGYCEVLCVLGDVNGDGGWNVLDIVALANCVLAGNCVDLENACAADMNGDWDGSDVGGFNVLDIVALANCVLAGNCGGRVDDASHAKLNIDDNMVSIEGDGFIGGVQMTLKHGEDFSIEMTDRALLADYLTTGNTTRLLVITPETDKLFSYSGNFEITEIIVANSHAEVSVDLPLATSFSI</sequence>
<dbReference type="InterPro" id="IPR036439">
    <property type="entry name" value="Dockerin_dom_sf"/>
</dbReference>
<evidence type="ECO:0008006" key="2">
    <source>
        <dbReference type="Google" id="ProtNLM"/>
    </source>
</evidence>
<dbReference type="SUPFAM" id="SSF63446">
    <property type="entry name" value="Type I dockerin domain"/>
    <property type="match status" value="1"/>
</dbReference>
<name>A0A383DZF2_9ZZZZ</name>
<accession>A0A383DZF2</accession>
<organism evidence="1">
    <name type="scientific">marine metagenome</name>
    <dbReference type="NCBI Taxonomy" id="408172"/>
    <lineage>
        <taxon>unclassified sequences</taxon>
        <taxon>metagenomes</taxon>
        <taxon>ecological metagenomes</taxon>
    </lineage>
</organism>
<evidence type="ECO:0000313" key="1">
    <source>
        <dbReference type="EMBL" id="SVE49228.1"/>
    </source>
</evidence>
<dbReference type="Pfam" id="PF00404">
    <property type="entry name" value="Dockerin_1"/>
    <property type="match status" value="1"/>
</dbReference>
<gene>
    <name evidence="1" type="ORF">METZ01_LOCUS502082</name>
</gene>
<dbReference type="CDD" id="cd14256">
    <property type="entry name" value="Dockerin_I"/>
    <property type="match status" value="1"/>
</dbReference>
<dbReference type="AlphaFoldDB" id="A0A383DZF2"/>
<dbReference type="Gene3D" id="1.10.1330.10">
    <property type="entry name" value="Dockerin domain"/>
    <property type="match status" value="1"/>
</dbReference>
<feature type="non-terminal residue" evidence="1">
    <location>
        <position position="1"/>
    </location>
</feature>